<protein>
    <recommendedName>
        <fullName evidence="3">F-box domain-containing protein</fullName>
    </recommendedName>
</protein>
<evidence type="ECO:0000313" key="2">
    <source>
        <dbReference type="Proteomes" id="UP000717696"/>
    </source>
</evidence>
<name>A0A9P9DZ71_9HYPO</name>
<reference evidence="1" key="1">
    <citation type="journal article" date="2021" name="Nat. Commun.">
        <title>Genetic determinants of endophytism in the Arabidopsis root mycobiome.</title>
        <authorList>
            <person name="Mesny F."/>
            <person name="Miyauchi S."/>
            <person name="Thiergart T."/>
            <person name="Pickel B."/>
            <person name="Atanasova L."/>
            <person name="Karlsson M."/>
            <person name="Huettel B."/>
            <person name="Barry K.W."/>
            <person name="Haridas S."/>
            <person name="Chen C."/>
            <person name="Bauer D."/>
            <person name="Andreopoulos W."/>
            <person name="Pangilinan J."/>
            <person name="LaButti K."/>
            <person name="Riley R."/>
            <person name="Lipzen A."/>
            <person name="Clum A."/>
            <person name="Drula E."/>
            <person name="Henrissat B."/>
            <person name="Kohler A."/>
            <person name="Grigoriev I.V."/>
            <person name="Martin F.M."/>
            <person name="Hacquard S."/>
        </authorList>
    </citation>
    <scope>NUCLEOTIDE SEQUENCE</scope>
    <source>
        <strain evidence="1">MPI-CAGE-AT-0021</strain>
    </source>
</reference>
<proteinExistence type="predicted"/>
<dbReference type="Proteomes" id="UP000717696">
    <property type="component" value="Unassembled WGS sequence"/>
</dbReference>
<dbReference type="AlphaFoldDB" id="A0A9P9DZ71"/>
<evidence type="ECO:0000313" key="1">
    <source>
        <dbReference type="EMBL" id="KAH7127777.1"/>
    </source>
</evidence>
<comment type="caution">
    <text evidence="1">The sequence shown here is derived from an EMBL/GenBank/DDBJ whole genome shotgun (WGS) entry which is preliminary data.</text>
</comment>
<dbReference type="EMBL" id="JAGMUU010000022">
    <property type="protein sequence ID" value="KAH7127777.1"/>
    <property type="molecule type" value="Genomic_DNA"/>
</dbReference>
<accession>A0A9P9DZ71</accession>
<organism evidence="1 2">
    <name type="scientific">Dactylonectria estremocensis</name>
    <dbReference type="NCBI Taxonomy" id="1079267"/>
    <lineage>
        <taxon>Eukaryota</taxon>
        <taxon>Fungi</taxon>
        <taxon>Dikarya</taxon>
        <taxon>Ascomycota</taxon>
        <taxon>Pezizomycotina</taxon>
        <taxon>Sordariomycetes</taxon>
        <taxon>Hypocreomycetidae</taxon>
        <taxon>Hypocreales</taxon>
        <taxon>Nectriaceae</taxon>
        <taxon>Dactylonectria</taxon>
    </lineage>
</organism>
<evidence type="ECO:0008006" key="3">
    <source>
        <dbReference type="Google" id="ProtNLM"/>
    </source>
</evidence>
<gene>
    <name evidence="1" type="ORF">B0J13DRAFT_453611</name>
</gene>
<dbReference type="OrthoDB" id="5422579at2759"/>
<keyword evidence="2" id="KW-1185">Reference proteome</keyword>
<sequence>MASLDDPPLPTARPTQLIDLPTELHALITCHLVNQDLKNLRLTCHLFGDSVHLRIDRVFLSTNPLDVSVCRAVADHEFYRTRVVELIWDEARLTLPPEPPRAYWCQCQRQHIEPFWKEWYNEECQKNRTYTKNRKGTDLWARYKDLLYQQQQTLKASSDAWALQHALSRFPLLQKITLTPAARGVPFAPLYQTPMIRALPHGFNYPIPRGWPTKEAHKYLELPLWKTGSNKDEVDKNKWRGFRIITWMLARNNHAVSEFVVDVSLLGTGLNAHLFDQKCDEYNDLVTVLLKPSFRRIDLALMVEGQDQVGWPAFRNGNLKTALGLATDLEHASLRTDVPYEMDCEDWQEDADDEHFIPLRTVFPVEKWLKLRHFGLSGFVVRQSDIIGLLAALPSTLRSVELSFLHFQAGHGTNRDFLVALRDSLNWRERPVAERPRIAMGCHQDDRVSANGQAIWVDDEVNAFVYGTGENPFLEEIPTWVSYGPGTWRDIFEPANERPNVDTIDLMRLGIVEKHPMVLPPDDPAWLMSE</sequence>